<dbReference type="KEGG" id="eaz:JHT90_14415"/>
<dbReference type="AlphaFoldDB" id="A0A974NF58"/>
<proteinExistence type="predicted"/>
<evidence type="ECO:0000313" key="3">
    <source>
        <dbReference type="Proteomes" id="UP000595278"/>
    </source>
</evidence>
<protein>
    <recommendedName>
        <fullName evidence="4">Transmembrane protein</fullName>
    </recommendedName>
</protein>
<keyword evidence="3" id="KW-1185">Reference proteome</keyword>
<feature type="transmembrane region" description="Helical" evidence="1">
    <location>
        <begin position="230"/>
        <end position="248"/>
    </location>
</feature>
<evidence type="ECO:0000313" key="2">
    <source>
        <dbReference type="EMBL" id="QQP85543.1"/>
    </source>
</evidence>
<evidence type="ECO:0008006" key="4">
    <source>
        <dbReference type="Google" id="ProtNLM"/>
    </source>
</evidence>
<keyword evidence="1" id="KW-0812">Transmembrane</keyword>
<evidence type="ECO:0000256" key="1">
    <source>
        <dbReference type="SAM" id="Phobius"/>
    </source>
</evidence>
<accession>A0A974NF58</accession>
<name>A0A974NF58_9GAMM</name>
<keyword evidence="1" id="KW-0472">Membrane</keyword>
<keyword evidence="1" id="KW-1133">Transmembrane helix</keyword>
<dbReference type="Proteomes" id="UP000595278">
    <property type="component" value="Chromosome"/>
</dbReference>
<organism evidence="2 3">
    <name type="scientific">Entomomonas asaccharolytica</name>
    <dbReference type="NCBI Taxonomy" id="2785331"/>
    <lineage>
        <taxon>Bacteria</taxon>
        <taxon>Pseudomonadati</taxon>
        <taxon>Pseudomonadota</taxon>
        <taxon>Gammaproteobacteria</taxon>
        <taxon>Pseudomonadales</taxon>
        <taxon>Pseudomonadaceae</taxon>
        <taxon>Entomomonas</taxon>
    </lineage>
</organism>
<dbReference type="RefSeq" id="WP_201092287.1">
    <property type="nucleotide sequence ID" value="NZ_CP067393.1"/>
</dbReference>
<gene>
    <name evidence="2" type="ORF">JHT90_14415</name>
</gene>
<feature type="transmembrane region" description="Helical" evidence="1">
    <location>
        <begin position="6"/>
        <end position="22"/>
    </location>
</feature>
<reference evidence="2 3" key="1">
    <citation type="submission" date="2021-01" db="EMBL/GenBank/DDBJ databases">
        <title>Entomomonas sp. F2A isolated from a house cricket (Acheta domesticus).</title>
        <authorList>
            <person name="Spergser J."/>
            <person name="Busse H.-J."/>
        </authorList>
    </citation>
    <scope>NUCLEOTIDE SEQUENCE [LARGE SCALE GENOMIC DNA]</scope>
    <source>
        <strain evidence="2 3">F2A</strain>
    </source>
</reference>
<sequence length="263" mass="30829">MKRYLGYLLIINLLITCCLFFYRNALPSPSALNPLLKKEPLQTITSKQPFYVNTKEFRFYIAPLYEYTLHGLVVSKYNARKKFMARIDKDLNVSDLCVIWGDNAFRGDYQKISFWSGEFTCFARYVEDKTSYTETLDEAKKLARQFFFFNNEQFSNNHLLTDNPQLAKQLRNVHIGDQISFSGYLANYGTSPNQIYRYTSTVRTDTGNRASESVYVTSFVILRKNHYRQMFNLSLMSLFCISIIWLAYQLTPFTTKNNPEQDD</sequence>
<dbReference type="EMBL" id="CP067393">
    <property type="protein sequence ID" value="QQP85543.1"/>
    <property type="molecule type" value="Genomic_DNA"/>
</dbReference>